<dbReference type="PATRIC" id="fig|1068978.7.peg.5705"/>
<dbReference type="InterPro" id="IPR037165">
    <property type="entry name" value="AldOxase/xan_DH_Mopterin-bd_sf"/>
</dbReference>
<gene>
    <name evidence="3" type="ORF">AMETH_5315</name>
</gene>
<feature type="domain" description="Aldehyde oxidase/xanthine dehydrogenase first molybdopterin binding" evidence="2">
    <location>
        <begin position="1"/>
        <end position="36"/>
    </location>
</feature>
<reference evidence="3 4" key="1">
    <citation type="submission" date="2014-07" db="EMBL/GenBank/DDBJ databases">
        <title>Whole Genome Sequence of the Amycolatopsis methanolica 239.</title>
        <authorList>
            <person name="Tang B."/>
        </authorList>
    </citation>
    <scope>NUCLEOTIDE SEQUENCE [LARGE SCALE GENOMIC DNA]</scope>
    <source>
        <strain evidence="3 4">239</strain>
    </source>
</reference>
<keyword evidence="4" id="KW-1185">Reference proteome</keyword>
<dbReference type="InterPro" id="IPR008274">
    <property type="entry name" value="AldOxase/xan_DH_MoCoBD1"/>
</dbReference>
<organism evidence="3 4">
    <name type="scientific">Amycolatopsis methanolica 239</name>
    <dbReference type="NCBI Taxonomy" id="1068978"/>
    <lineage>
        <taxon>Bacteria</taxon>
        <taxon>Bacillati</taxon>
        <taxon>Actinomycetota</taxon>
        <taxon>Actinomycetes</taxon>
        <taxon>Pseudonocardiales</taxon>
        <taxon>Pseudonocardiaceae</taxon>
        <taxon>Amycolatopsis</taxon>
        <taxon>Amycolatopsis methanolica group</taxon>
    </lineage>
</organism>
<dbReference type="KEGG" id="amq:AMETH_5315"/>
<evidence type="ECO:0000259" key="2">
    <source>
        <dbReference type="Pfam" id="PF02738"/>
    </source>
</evidence>
<dbReference type="Pfam" id="PF02738">
    <property type="entry name" value="MoCoBD_1"/>
    <property type="match status" value="1"/>
</dbReference>
<accession>A0A076N5X7</accession>
<dbReference type="Proteomes" id="UP000062973">
    <property type="component" value="Chromosome"/>
</dbReference>
<keyword evidence="1" id="KW-1133">Transmembrane helix</keyword>
<dbReference type="HOGENOM" id="CLU_3211571_0_0_11"/>
<keyword evidence="1" id="KW-0472">Membrane</keyword>
<evidence type="ECO:0000256" key="1">
    <source>
        <dbReference type="SAM" id="Phobius"/>
    </source>
</evidence>
<proteinExistence type="predicted"/>
<protein>
    <recommendedName>
        <fullName evidence="2">Aldehyde oxidase/xanthine dehydrogenase first molybdopterin binding domain-containing protein</fullName>
    </recommendedName>
</protein>
<evidence type="ECO:0000313" key="3">
    <source>
        <dbReference type="EMBL" id="AIJ25407.1"/>
    </source>
</evidence>
<dbReference type="SUPFAM" id="SSF56003">
    <property type="entry name" value="Molybdenum cofactor-binding domain"/>
    <property type="match status" value="1"/>
</dbReference>
<feature type="transmembrane region" description="Helical" evidence="1">
    <location>
        <begin position="12"/>
        <end position="35"/>
    </location>
</feature>
<name>A0A076N5X7_AMYME</name>
<dbReference type="EMBL" id="CP009110">
    <property type="protein sequence ID" value="AIJ25407.1"/>
    <property type="molecule type" value="Genomic_DNA"/>
</dbReference>
<evidence type="ECO:0000313" key="4">
    <source>
        <dbReference type="Proteomes" id="UP000062973"/>
    </source>
</evidence>
<dbReference type="AlphaFoldDB" id="A0A076N5X7"/>
<dbReference type="GO" id="GO:0016491">
    <property type="term" value="F:oxidoreductase activity"/>
    <property type="evidence" value="ECO:0007669"/>
    <property type="project" value="InterPro"/>
</dbReference>
<dbReference type="STRING" id="1068978.AMETH_5315"/>
<keyword evidence="1" id="KW-0812">Transmembrane</keyword>
<sequence length="44" mass="4395">MPLADVRVIAPFVGGGFGGKAMVWPGTILAALAAARPDGRSGSR</sequence>
<dbReference type="Gene3D" id="3.30.365.10">
    <property type="entry name" value="Aldehyde oxidase/xanthine dehydrogenase, molybdopterin binding domain"/>
    <property type="match status" value="1"/>
</dbReference>